<dbReference type="RefSeq" id="WP_006891026.1">
    <property type="nucleotide sequence ID" value="NZ_PTIZ01000011.1"/>
</dbReference>
<proteinExistence type="predicted"/>
<organism evidence="1 2">
    <name type="scientific">Methylobacter tundripaludum</name>
    <dbReference type="NCBI Taxonomy" id="173365"/>
    <lineage>
        <taxon>Bacteria</taxon>
        <taxon>Pseudomonadati</taxon>
        <taxon>Pseudomonadota</taxon>
        <taxon>Gammaproteobacteria</taxon>
        <taxon>Methylococcales</taxon>
        <taxon>Methylococcaceae</taxon>
        <taxon>Methylobacter</taxon>
    </lineage>
</organism>
<accession>A0A2S6H9L7</accession>
<dbReference type="EMBL" id="PTIZ01000011">
    <property type="protein sequence ID" value="PPK74093.1"/>
    <property type="molecule type" value="Genomic_DNA"/>
</dbReference>
<dbReference type="AlphaFoldDB" id="A0A2S6H9L7"/>
<comment type="caution">
    <text evidence="1">The sequence shown here is derived from an EMBL/GenBank/DDBJ whole genome shotgun (WGS) entry which is preliminary data.</text>
</comment>
<dbReference type="Proteomes" id="UP000240010">
    <property type="component" value="Unassembled WGS sequence"/>
</dbReference>
<name>A0A2S6H9L7_9GAMM</name>
<gene>
    <name evidence="1" type="ORF">B0F87_11123</name>
</gene>
<reference evidence="1 2" key="1">
    <citation type="submission" date="2018-02" db="EMBL/GenBank/DDBJ databases">
        <title>Subsurface microbial communities from deep shales in Ohio and West Virginia, USA.</title>
        <authorList>
            <person name="Wrighton K."/>
        </authorList>
    </citation>
    <scope>NUCLEOTIDE SEQUENCE [LARGE SCALE GENOMIC DNA]</scope>
    <source>
        <strain evidence="1 2">OWC-DMM</strain>
    </source>
</reference>
<protein>
    <submittedName>
        <fullName evidence="1">Uncharacterized protein</fullName>
    </submittedName>
</protein>
<evidence type="ECO:0000313" key="1">
    <source>
        <dbReference type="EMBL" id="PPK74093.1"/>
    </source>
</evidence>
<evidence type="ECO:0000313" key="2">
    <source>
        <dbReference type="Proteomes" id="UP000240010"/>
    </source>
</evidence>
<sequence length="62" mass="6867">MKDAKITPLTVQQYAEISEDIYDEIDRVVYAGMVAAKCIKHPEYGDIILVSSDHGGCLMIHA</sequence>